<gene>
    <name evidence="2" type="ORF">ENS41_06360</name>
</gene>
<evidence type="ECO:0000259" key="1">
    <source>
        <dbReference type="Pfam" id="PF19289"/>
    </source>
</evidence>
<feature type="domain" description="Metalloprotease TldD/E C-terminal" evidence="1">
    <location>
        <begin position="83"/>
        <end position="303"/>
    </location>
</feature>
<dbReference type="PANTHER" id="PTHR43421">
    <property type="entry name" value="METALLOPROTEASE PMBA"/>
    <property type="match status" value="1"/>
</dbReference>
<dbReference type="Pfam" id="PF19289">
    <property type="entry name" value="PmbA_TldD_3rd"/>
    <property type="match status" value="1"/>
</dbReference>
<dbReference type="GO" id="GO:0006508">
    <property type="term" value="P:proteolysis"/>
    <property type="evidence" value="ECO:0007669"/>
    <property type="project" value="InterPro"/>
</dbReference>
<dbReference type="GO" id="GO:0005829">
    <property type="term" value="C:cytosol"/>
    <property type="evidence" value="ECO:0007669"/>
    <property type="project" value="TreeGrafter"/>
</dbReference>
<dbReference type="PANTHER" id="PTHR43421:SF1">
    <property type="entry name" value="METALLOPROTEASE PMBA"/>
    <property type="match status" value="1"/>
</dbReference>
<reference evidence="2" key="1">
    <citation type="journal article" date="2020" name="mSystems">
        <title>Genome- and Community-Level Interaction Insights into Carbon Utilization and Element Cycling Functions of Hydrothermarchaeota in Hydrothermal Sediment.</title>
        <authorList>
            <person name="Zhou Z."/>
            <person name="Liu Y."/>
            <person name="Xu W."/>
            <person name="Pan J."/>
            <person name="Luo Z.H."/>
            <person name="Li M."/>
        </authorList>
    </citation>
    <scope>NUCLEOTIDE SEQUENCE [LARGE SCALE GENOMIC DNA]</scope>
    <source>
        <strain evidence="2">SpSt-488</strain>
    </source>
</reference>
<organism evidence="2">
    <name type="scientific">candidate division WOR-3 bacterium</name>
    <dbReference type="NCBI Taxonomy" id="2052148"/>
    <lineage>
        <taxon>Bacteria</taxon>
        <taxon>Bacteria division WOR-3</taxon>
    </lineage>
</organism>
<dbReference type="SUPFAM" id="SSF111283">
    <property type="entry name" value="Putative modulator of DNA gyrase, PmbA/TldD"/>
    <property type="match status" value="1"/>
</dbReference>
<evidence type="ECO:0000313" key="2">
    <source>
        <dbReference type="EMBL" id="HGK28562.1"/>
    </source>
</evidence>
<dbReference type="InterPro" id="IPR036059">
    <property type="entry name" value="TldD/PmbA_sf"/>
</dbReference>
<dbReference type="AlphaFoldDB" id="A0A7C4GHL2"/>
<dbReference type="GO" id="GO:0008237">
    <property type="term" value="F:metallopeptidase activity"/>
    <property type="evidence" value="ECO:0007669"/>
    <property type="project" value="InterPro"/>
</dbReference>
<proteinExistence type="predicted"/>
<dbReference type="InterPro" id="IPR047657">
    <property type="entry name" value="PmbA"/>
</dbReference>
<sequence length="305" mass="33534">MEGHVAVQLEDRLFVTLNSDVPLRMERTLFSASAEVNSRDFDFVAGRRLPDLDATAGLGARLALDIPKSSTTPEAENVKGKPVPVLVHPVMLDEILRRLVAEHLFASTAQEGMSRYKVGERVTSELITLWDDATNPFGFHTFPSDDEGSPSQRTLVIEDGTLQTFLYDRASATREGRLSTGNGRRRPVLIEEEHEAPIRCSCSDIELRPGTTPLRKMLADIKSGIIVKHLLGFHTANRTTGDFANALYTGRVIRNGEISALPEPGRWSVKGNALELLRAVSAISSETMHVGPSRLPWVLTELTVA</sequence>
<dbReference type="InterPro" id="IPR045569">
    <property type="entry name" value="Metalloprtase-TldD/E_C"/>
</dbReference>
<protein>
    <submittedName>
        <fullName evidence="2">TldD/PmbA family protein</fullName>
    </submittedName>
</protein>
<accession>A0A7C4GHL2</accession>
<dbReference type="EMBL" id="DSUT01000134">
    <property type="protein sequence ID" value="HGK28562.1"/>
    <property type="molecule type" value="Genomic_DNA"/>
</dbReference>
<comment type="caution">
    <text evidence="2">The sequence shown here is derived from an EMBL/GenBank/DDBJ whole genome shotgun (WGS) entry which is preliminary data.</text>
</comment>
<name>A0A7C4GHL2_UNCW3</name>